<evidence type="ECO:0000256" key="1">
    <source>
        <dbReference type="SAM" id="MobiDB-lite"/>
    </source>
</evidence>
<organism evidence="2 3">
    <name type="scientific">Prorocentrum cordatum</name>
    <dbReference type="NCBI Taxonomy" id="2364126"/>
    <lineage>
        <taxon>Eukaryota</taxon>
        <taxon>Sar</taxon>
        <taxon>Alveolata</taxon>
        <taxon>Dinophyceae</taxon>
        <taxon>Prorocentrales</taxon>
        <taxon>Prorocentraceae</taxon>
        <taxon>Prorocentrum</taxon>
    </lineage>
</organism>
<sequence>PWRRSGSAPAGRAKGRRRRPQRGPAAAGSDPSRGTAWRRAGMPPKAPVDKAKQKQKEKIAEDKTFGLKNKNKSKSVQKYIKSIVNNAQGAPKGGKEEQARKEK</sequence>
<keyword evidence="3" id="KW-1185">Reference proteome</keyword>
<proteinExistence type="predicted"/>
<accession>A0ABN9TR77</accession>
<name>A0ABN9TR77_9DINO</name>
<feature type="non-terminal residue" evidence="2">
    <location>
        <position position="103"/>
    </location>
</feature>
<reference evidence="2" key="1">
    <citation type="submission" date="2023-10" db="EMBL/GenBank/DDBJ databases">
        <authorList>
            <person name="Chen Y."/>
            <person name="Shah S."/>
            <person name="Dougan E. K."/>
            <person name="Thang M."/>
            <person name="Chan C."/>
        </authorList>
    </citation>
    <scope>NUCLEOTIDE SEQUENCE [LARGE SCALE GENOMIC DNA]</scope>
</reference>
<dbReference type="PANTHER" id="PTHR12681">
    <property type="entry name" value="ZINC FINGER-CONTAINING PROTEIN P48ZNF"/>
    <property type="match status" value="1"/>
</dbReference>
<feature type="compositionally biased region" description="Low complexity" evidence="1">
    <location>
        <begin position="1"/>
        <end position="12"/>
    </location>
</feature>
<feature type="non-terminal residue" evidence="2">
    <location>
        <position position="1"/>
    </location>
</feature>
<dbReference type="EMBL" id="CAUYUJ010014994">
    <property type="protein sequence ID" value="CAK0848637.1"/>
    <property type="molecule type" value="Genomic_DNA"/>
</dbReference>
<protein>
    <submittedName>
        <fullName evidence="2">Uncharacterized protein</fullName>
    </submittedName>
</protein>
<feature type="region of interest" description="Disordered" evidence="1">
    <location>
        <begin position="1"/>
        <end position="103"/>
    </location>
</feature>
<feature type="compositionally biased region" description="Basic and acidic residues" evidence="1">
    <location>
        <begin position="47"/>
        <end position="65"/>
    </location>
</feature>
<evidence type="ECO:0000313" key="2">
    <source>
        <dbReference type="EMBL" id="CAK0848637.1"/>
    </source>
</evidence>
<feature type="compositionally biased region" description="Basic and acidic residues" evidence="1">
    <location>
        <begin position="93"/>
        <end position="103"/>
    </location>
</feature>
<gene>
    <name evidence="2" type="ORF">PCOR1329_LOCUS41529</name>
</gene>
<comment type="caution">
    <text evidence="2">The sequence shown here is derived from an EMBL/GenBank/DDBJ whole genome shotgun (WGS) entry which is preliminary data.</text>
</comment>
<evidence type="ECO:0000313" key="3">
    <source>
        <dbReference type="Proteomes" id="UP001189429"/>
    </source>
</evidence>
<dbReference type="PANTHER" id="PTHR12681:SF0">
    <property type="entry name" value="ZINC FINGER CCCH DOMAIN-CONTAINING PROTEIN 15"/>
    <property type="match status" value="1"/>
</dbReference>
<dbReference type="Proteomes" id="UP001189429">
    <property type="component" value="Unassembled WGS sequence"/>
</dbReference>